<gene>
    <name evidence="1" type="ORF">LEP1GSC104_4255</name>
</gene>
<proteinExistence type="predicted"/>
<evidence type="ECO:0000313" key="2">
    <source>
        <dbReference type="Proteomes" id="UP000006324"/>
    </source>
</evidence>
<dbReference type="EMBL" id="AHNQ02000032">
    <property type="protein sequence ID" value="EKO24619.1"/>
    <property type="molecule type" value="Genomic_DNA"/>
</dbReference>
<name>A0A0F6H8N7_LEPIR</name>
<dbReference type="AlphaFoldDB" id="A0A0F6H8N7"/>
<sequence>MGRSISYIGDCKRFSSAKQAAYYAGLFRELTFLETRFDTEES</sequence>
<reference evidence="1 2" key="1">
    <citation type="submission" date="2012-09" db="EMBL/GenBank/DDBJ databases">
        <authorList>
            <person name="Harkins D.M."/>
            <person name="Durkin A.S."/>
            <person name="Brinkac L.M."/>
            <person name="Selengut J.D."/>
            <person name="Sanka R."/>
            <person name="DePew J."/>
            <person name="Purushe J."/>
            <person name="Chanthongthip A."/>
            <person name="Lattana O."/>
            <person name="Phetsouvanh R."/>
            <person name="Newton P.N."/>
            <person name="Vinetz J.M."/>
            <person name="Sutton G.G."/>
            <person name="Nelson W.C."/>
            <person name="Fouts D.E."/>
        </authorList>
    </citation>
    <scope>NUCLEOTIDE SEQUENCE [LARGE SCALE GENOMIC DNA]</scope>
    <source>
        <strain evidence="1 2">UI 12621</strain>
    </source>
</reference>
<evidence type="ECO:0000313" key="1">
    <source>
        <dbReference type="EMBL" id="EKO24619.1"/>
    </source>
</evidence>
<comment type="caution">
    <text evidence="1">The sequence shown here is derived from an EMBL/GenBank/DDBJ whole genome shotgun (WGS) entry which is preliminary data.</text>
</comment>
<dbReference type="Proteomes" id="UP000006324">
    <property type="component" value="Unassembled WGS sequence"/>
</dbReference>
<organism evidence="1 2">
    <name type="scientific">Leptospira interrogans str. UI 12621</name>
    <dbReference type="NCBI Taxonomy" id="1049937"/>
    <lineage>
        <taxon>Bacteria</taxon>
        <taxon>Pseudomonadati</taxon>
        <taxon>Spirochaetota</taxon>
        <taxon>Spirochaetia</taxon>
        <taxon>Leptospirales</taxon>
        <taxon>Leptospiraceae</taxon>
        <taxon>Leptospira</taxon>
    </lineage>
</organism>
<protein>
    <submittedName>
        <fullName evidence="1">Transposase, IS116/IS110/IS902 domain protein</fullName>
    </submittedName>
</protein>
<accession>A0A0F6H8N7</accession>